<protein>
    <submittedName>
        <fullName evidence="3">DUF1992 domain-containing protein</fullName>
    </submittedName>
</protein>
<feature type="compositionally biased region" description="Basic residues" evidence="1">
    <location>
        <begin position="165"/>
        <end position="178"/>
    </location>
</feature>
<evidence type="ECO:0000259" key="2">
    <source>
        <dbReference type="Pfam" id="PF09350"/>
    </source>
</evidence>
<feature type="compositionally biased region" description="Basic and acidic residues" evidence="1">
    <location>
        <begin position="143"/>
        <end position="155"/>
    </location>
</feature>
<reference evidence="3 4" key="1">
    <citation type="submission" date="2020-03" db="EMBL/GenBank/DDBJ databases">
        <title>Propioniciclava sp. nov., isolated from Hydrophilus acuminatus.</title>
        <authorList>
            <person name="Hyun D.-W."/>
            <person name="Bae J.-W."/>
        </authorList>
    </citation>
    <scope>NUCLEOTIDE SEQUENCE [LARGE SCALE GENOMIC DNA]</scope>
    <source>
        <strain evidence="3 4">HDW11</strain>
    </source>
</reference>
<evidence type="ECO:0000313" key="4">
    <source>
        <dbReference type="Proteomes" id="UP000501058"/>
    </source>
</evidence>
<keyword evidence="4" id="KW-1185">Reference proteome</keyword>
<sequence>MTSPELPARFYNPYAFEFDTETVIALLADRHIRQAIERGEFDDLPGSGRPLDLPAQHDPDWWLKGLIKREGLALLPASIQLRKDDAALDDLLDRLPHEDAVRREVRQFNERVVRARYLPPAGPPLITMPRDVDATVTAWTARREARAEEARRQSSEHTSGTLPPQRRRRRPARWRRRG</sequence>
<dbReference type="AlphaFoldDB" id="A0A6G7Y4R5"/>
<evidence type="ECO:0000256" key="1">
    <source>
        <dbReference type="SAM" id="MobiDB-lite"/>
    </source>
</evidence>
<organism evidence="3 4">
    <name type="scientific">Propioniciclava coleopterorum</name>
    <dbReference type="NCBI Taxonomy" id="2714937"/>
    <lineage>
        <taxon>Bacteria</taxon>
        <taxon>Bacillati</taxon>
        <taxon>Actinomycetota</taxon>
        <taxon>Actinomycetes</taxon>
        <taxon>Propionibacteriales</taxon>
        <taxon>Propionibacteriaceae</taxon>
        <taxon>Propioniciclava</taxon>
    </lineage>
</organism>
<dbReference type="RefSeq" id="WP_166232272.1">
    <property type="nucleotide sequence ID" value="NZ_CP049865.1"/>
</dbReference>
<dbReference type="EMBL" id="CP049865">
    <property type="protein sequence ID" value="QIK71656.1"/>
    <property type="molecule type" value="Genomic_DNA"/>
</dbReference>
<feature type="region of interest" description="Disordered" evidence="1">
    <location>
        <begin position="143"/>
        <end position="178"/>
    </location>
</feature>
<dbReference type="InterPro" id="IPR018961">
    <property type="entry name" value="DnaJ_homolog_subfam-C_membr-28"/>
</dbReference>
<evidence type="ECO:0000313" key="3">
    <source>
        <dbReference type="EMBL" id="QIK71656.1"/>
    </source>
</evidence>
<gene>
    <name evidence="3" type="ORF">G7070_04455</name>
</gene>
<name>A0A6G7Y4R5_9ACTN</name>
<dbReference type="Proteomes" id="UP000501058">
    <property type="component" value="Chromosome"/>
</dbReference>
<accession>A0A6G7Y4R5</accession>
<proteinExistence type="predicted"/>
<dbReference type="Pfam" id="PF09350">
    <property type="entry name" value="DJC28_CD"/>
    <property type="match status" value="1"/>
</dbReference>
<dbReference type="KEGG" id="prv:G7070_04455"/>
<feature type="domain" description="DnaJ homologue subfamily C member 28 conserved" evidence="2">
    <location>
        <begin position="27"/>
        <end position="93"/>
    </location>
</feature>